<protein>
    <submittedName>
        <fullName evidence="2">Flagellum transition zone</fullName>
    </submittedName>
</protein>
<proteinExistence type="predicted"/>
<comment type="caution">
    <text evidence="2">The sequence shown here is derived from an EMBL/GenBank/DDBJ whole genome shotgun (WGS) entry which is preliminary data.</text>
</comment>
<keyword evidence="3" id="KW-1185">Reference proteome</keyword>
<dbReference type="Proteomes" id="UP000036403">
    <property type="component" value="Unassembled WGS sequence"/>
</dbReference>
<sequence length="110" mass="11111">MPAGRVFAIANKGTVKAASVAVGIAQPPNPALLGANKADKTAISAGSAIPPKAPNSGKKADLRLLSGPVSQSARSSTPKIAKKKPNKASFTQSNPDKGRAEKGIISKEVL</sequence>
<evidence type="ECO:0000313" key="3">
    <source>
        <dbReference type="Proteomes" id="UP000036403"/>
    </source>
</evidence>
<feature type="compositionally biased region" description="Basic and acidic residues" evidence="1">
    <location>
        <begin position="96"/>
        <end position="110"/>
    </location>
</feature>
<evidence type="ECO:0000313" key="2">
    <source>
        <dbReference type="EMBL" id="KMQ89523.1"/>
    </source>
</evidence>
<dbReference type="EMBL" id="LBMM01007673">
    <property type="protein sequence ID" value="KMQ89523.1"/>
    <property type="molecule type" value="Genomic_DNA"/>
</dbReference>
<reference evidence="2 3" key="1">
    <citation type="submission" date="2015-04" db="EMBL/GenBank/DDBJ databases">
        <title>Lasius niger genome sequencing.</title>
        <authorList>
            <person name="Konorov E.A."/>
            <person name="Nikitin M.A."/>
            <person name="Kirill M.V."/>
            <person name="Chang P."/>
        </authorList>
    </citation>
    <scope>NUCLEOTIDE SEQUENCE [LARGE SCALE GENOMIC DNA]</scope>
    <source>
        <tissue evidence="2">Whole</tissue>
    </source>
</reference>
<feature type="compositionally biased region" description="Polar residues" evidence="1">
    <location>
        <begin position="68"/>
        <end position="78"/>
    </location>
</feature>
<dbReference type="PaxDb" id="67767-A0A0J7KGI0"/>
<organism evidence="2 3">
    <name type="scientific">Lasius niger</name>
    <name type="common">Black garden ant</name>
    <dbReference type="NCBI Taxonomy" id="67767"/>
    <lineage>
        <taxon>Eukaryota</taxon>
        <taxon>Metazoa</taxon>
        <taxon>Ecdysozoa</taxon>
        <taxon>Arthropoda</taxon>
        <taxon>Hexapoda</taxon>
        <taxon>Insecta</taxon>
        <taxon>Pterygota</taxon>
        <taxon>Neoptera</taxon>
        <taxon>Endopterygota</taxon>
        <taxon>Hymenoptera</taxon>
        <taxon>Apocrita</taxon>
        <taxon>Aculeata</taxon>
        <taxon>Formicoidea</taxon>
        <taxon>Formicidae</taxon>
        <taxon>Formicinae</taxon>
        <taxon>Lasius</taxon>
        <taxon>Lasius</taxon>
    </lineage>
</organism>
<evidence type="ECO:0000256" key="1">
    <source>
        <dbReference type="SAM" id="MobiDB-lite"/>
    </source>
</evidence>
<accession>A0A0J7KGI0</accession>
<gene>
    <name evidence="2" type="ORF">RF55_10840</name>
</gene>
<dbReference type="AlphaFoldDB" id="A0A0J7KGI0"/>
<name>A0A0J7KGI0_LASNI</name>
<feature type="region of interest" description="Disordered" evidence="1">
    <location>
        <begin position="45"/>
        <end position="110"/>
    </location>
</feature>